<dbReference type="PANTHER" id="PTHR42803:SF1">
    <property type="entry name" value="BROAD-SPECIFICITY LINEAR ACYL-COA DEHYDROGENASE FADE5"/>
    <property type="match status" value="1"/>
</dbReference>
<evidence type="ECO:0000313" key="15">
    <source>
        <dbReference type="EMBL" id="SDB28181.1"/>
    </source>
</evidence>
<sequence>MAFEAPVAEILFSMREIAGLDEAILGDVGFETVEMILAEAGRFAEAELAPLNRVGDRQGAVFADGAVTTAPGWKQAFARFAAAGWSGVSASERCGGQDLPVMVEMALQELWNAGSAAFATGPMLSAGAILALEAHASDDLKQSCLPKLAAGTWTATMNLTEPQAGSDLGALTTRAERAEDGSYRITGQKIFISYGEHDLAENIVHLVLARLPDAPAGTRGISMFVVPKFLADEGGGLGARNAVAATGVEHKLGLHGSPTCTMVYDGAVGYLVGEEHRGLACMFTMMNVTRLSVGIQAVGVAERATQEALAYARERRQGRAPGHTGEGMSRIIDHPDVQAMLLRMTSVTAASRAICYACAHAIDMSRRGSDADRIFWTERAALLTPIAKAFASDAGIEVASLGIQVHGGAGYIEETGAAQHLRDVRVFAIYEGTNGIQAIDLVSRKLPLSDGKAVGCLLDDLSGMIGDLNSARGDEIRNMGDHLATALADLRAATDHVMTLTRDGRHDESLAGATSYLRLFGLVLGAGLLAKGVLAKGSTVYNDRMVAVARYFAETILGEATGLRRAAMAGTTGLGADAAAVFSHGPVTNDKGEGNKR</sequence>
<evidence type="ECO:0000256" key="9">
    <source>
        <dbReference type="ARBA" id="ARBA00069043"/>
    </source>
</evidence>
<dbReference type="AlphaFoldDB" id="A0A1G6C5R1"/>
<dbReference type="InterPro" id="IPR037069">
    <property type="entry name" value="AcylCoA_DH/ox_N_sf"/>
</dbReference>
<evidence type="ECO:0000256" key="7">
    <source>
        <dbReference type="ARBA" id="ARBA00058683"/>
    </source>
</evidence>
<dbReference type="Gene3D" id="1.10.540.10">
    <property type="entry name" value="Acyl-CoA dehydrogenase/oxidase, N-terminal domain"/>
    <property type="match status" value="1"/>
</dbReference>
<dbReference type="Pfam" id="PF02771">
    <property type="entry name" value="Acyl-CoA_dh_N"/>
    <property type="match status" value="1"/>
</dbReference>
<evidence type="ECO:0000259" key="12">
    <source>
        <dbReference type="Pfam" id="PF02770"/>
    </source>
</evidence>
<name>A0A1G6C5R1_9HYPH</name>
<keyword evidence="4 10" id="KW-0274">FAD</keyword>
<dbReference type="SUPFAM" id="SSF56645">
    <property type="entry name" value="Acyl-CoA dehydrogenase NM domain-like"/>
    <property type="match status" value="1"/>
</dbReference>
<dbReference type="InterPro" id="IPR009100">
    <property type="entry name" value="AcylCoA_DH/oxidase_NM_dom_sf"/>
</dbReference>
<reference evidence="15 16" key="1">
    <citation type="submission" date="2016-10" db="EMBL/GenBank/DDBJ databases">
        <authorList>
            <person name="de Groot N.N."/>
        </authorList>
    </citation>
    <scope>NUCLEOTIDE SEQUENCE [LARGE SCALE GENOMIC DNA]</scope>
    <source>
        <strain evidence="15 16">ATCC 35022</strain>
    </source>
</reference>
<dbReference type="Proteomes" id="UP000199071">
    <property type="component" value="Unassembled WGS sequence"/>
</dbReference>
<dbReference type="PANTHER" id="PTHR42803">
    <property type="entry name" value="ACYL-COA DEHYDROGENASE"/>
    <property type="match status" value="1"/>
</dbReference>
<evidence type="ECO:0000259" key="11">
    <source>
        <dbReference type="Pfam" id="PF00441"/>
    </source>
</evidence>
<dbReference type="EMBL" id="FMXQ01000004">
    <property type="protein sequence ID" value="SDB28181.1"/>
    <property type="molecule type" value="Genomic_DNA"/>
</dbReference>
<dbReference type="OrthoDB" id="9807883at2"/>
<dbReference type="Pfam" id="PF00441">
    <property type="entry name" value="Acyl-CoA_dh_1"/>
    <property type="match status" value="1"/>
</dbReference>
<evidence type="ECO:0000256" key="10">
    <source>
        <dbReference type="RuleBase" id="RU362125"/>
    </source>
</evidence>
<feature type="domain" description="Acyl-CoA oxidase/dehydrogenase middle" evidence="12">
    <location>
        <begin position="157"/>
        <end position="265"/>
    </location>
</feature>
<dbReference type="RefSeq" id="WP_090876384.1">
    <property type="nucleotide sequence ID" value="NZ_FMXQ01000004.1"/>
</dbReference>
<keyword evidence="16" id="KW-1185">Reference proteome</keyword>
<accession>A0A1G6C5R1</accession>
<evidence type="ECO:0000256" key="4">
    <source>
        <dbReference type="ARBA" id="ARBA00022827"/>
    </source>
</evidence>
<evidence type="ECO:0000256" key="3">
    <source>
        <dbReference type="ARBA" id="ARBA00022630"/>
    </source>
</evidence>
<keyword evidence="3 10" id="KW-0285">Flavoprotein</keyword>
<dbReference type="Gene3D" id="2.40.110.10">
    <property type="entry name" value="Butyryl-CoA Dehydrogenase, subunit A, domain 2"/>
    <property type="match status" value="1"/>
</dbReference>
<evidence type="ECO:0000256" key="2">
    <source>
        <dbReference type="ARBA" id="ARBA00009347"/>
    </source>
</evidence>
<comment type="cofactor">
    <cofactor evidence="1 10">
        <name>FAD</name>
        <dbReference type="ChEBI" id="CHEBI:57692"/>
    </cofactor>
</comment>
<evidence type="ECO:0000256" key="1">
    <source>
        <dbReference type="ARBA" id="ARBA00001974"/>
    </source>
</evidence>
<dbReference type="GO" id="GO:0016627">
    <property type="term" value="F:oxidoreductase activity, acting on the CH-CH group of donors"/>
    <property type="evidence" value="ECO:0007669"/>
    <property type="project" value="InterPro"/>
</dbReference>
<dbReference type="InterPro" id="IPR025878">
    <property type="entry name" value="Acyl-CoA_dh-like_C_dom"/>
</dbReference>
<evidence type="ECO:0000259" key="14">
    <source>
        <dbReference type="Pfam" id="PF12806"/>
    </source>
</evidence>
<feature type="domain" description="Acyl-CoA dehydrogenase/oxidase N-terminal" evidence="13">
    <location>
        <begin position="32"/>
        <end position="151"/>
    </location>
</feature>
<protein>
    <recommendedName>
        <fullName evidence="9">3-methylmercaptopropionyl-CoA dehydrogenase</fullName>
        <ecNumber evidence="8">1.3.99.41</ecNumber>
    </recommendedName>
</protein>
<dbReference type="SUPFAM" id="SSF47203">
    <property type="entry name" value="Acyl-CoA dehydrogenase C-terminal domain-like"/>
    <property type="match status" value="1"/>
</dbReference>
<dbReference type="InterPro" id="IPR006091">
    <property type="entry name" value="Acyl-CoA_Oxase/DH_mid-dom"/>
</dbReference>
<evidence type="ECO:0000256" key="8">
    <source>
        <dbReference type="ARBA" id="ARBA00066694"/>
    </source>
</evidence>
<dbReference type="STRING" id="665467.SAMN02982931_02090"/>
<feature type="domain" description="Acyl-CoA dehydrogenase/oxidase C-terminal" evidence="11">
    <location>
        <begin position="277"/>
        <end position="441"/>
    </location>
</feature>
<dbReference type="InterPro" id="IPR046373">
    <property type="entry name" value="Acyl-CoA_Oxase/DH_mid-dom_sf"/>
</dbReference>
<comment type="similarity">
    <text evidence="2 10">Belongs to the acyl-CoA dehydrogenase family.</text>
</comment>
<dbReference type="InterPro" id="IPR036250">
    <property type="entry name" value="AcylCo_DH-like_C"/>
</dbReference>
<dbReference type="Pfam" id="PF12806">
    <property type="entry name" value="Acyl-CoA_dh_C"/>
    <property type="match status" value="1"/>
</dbReference>
<evidence type="ECO:0000256" key="5">
    <source>
        <dbReference type="ARBA" id="ARBA00023002"/>
    </source>
</evidence>
<comment type="function">
    <text evidence="7">Involved in the assimilation of dimethylsulphoniopropionate (DMSP), an important compound in the fixation of carbon in marine phytoplankton, by mediating the conversion of 3-(methylthio)propanoyl-CoA (MMPA-CoA) to 3-(methylthio)acryloyl-CoA (MTA-CoA).</text>
</comment>
<comment type="catalytic activity">
    <reaction evidence="6">
        <text>3-(methylsulfanyl)propanoyl-CoA + oxidized [electron-transfer flavoprotein] + H(+) = 3-(methylsulfanyl)acryloyl-CoA + reduced [electron-transfer flavoprotein]</text>
        <dbReference type="Rhea" id="RHEA:52612"/>
        <dbReference type="Rhea" id="RHEA-COMP:10685"/>
        <dbReference type="Rhea" id="RHEA-COMP:10686"/>
        <dbReference type="ChEBI" id="CHEBI:15378"/>
        <dbReference type="ChEBI" id="CHEBI:57692"/>
        <dbReference type="ChEBI" id="CHEBI:58307"/>
        <dbReference type="ChEBI" id="CHEBI:82815"/>
        <dbReference type="ChEBI" id="CHEBI:84994"/>
        <dbReference type="EC" id="1.3.99.41"/>
    </reaction>
    <physiologicalReaction direction="left-to-right" evidence="6">
        <dbReference type="Rhea" id="RHEA:52613"/>
    </physiologicalReaction>
</comment>
<feature type="domain" description="Acetyl-CoA dehydrogenase-like C-terminal" evidence="14">
    <location>
        <begin position="475"/>
        <end position="572"/>
    </location>
</feature>
<dbReference type="InterPro" id="IPR009075">
    <property type="entry name" value="AcylCo_DH/oxidase_C"/>
</dbReference>
<gene>
    <name evidence="15" type="ORF">SAMN02982931_02090</name>
</gene>
<dbReference type="EC" id="1.3.99.41" evidence="8"/>
<evidence type="ECO:0000256" key="6">
    <source>
        <dbReference type="ARBA" id="ARBA00051388"/>
    </source>
</evidence>
<dbReference type="Gene3D" id="1.20.140.10">
    <property type="entry name" value="Butyryl-CoA Dehydrogenase, subunit A, domain 3"/>
    <property type="match status" value="1"/>
</dbReference>
<organism evidence="15 16">
    <name type="scientific">Bauldia litoralis</name>
    <dbReference type="NCBI Taxonomy" id="665467"/>
    <lineage>
        <taxon>Bacteria</taxon>
        <taxon>Pseudomonadati</taxon>
        <taxon>Pseudomonadota</taxon>
        <taxon>Alphaproteobacteria</taxon>
        <taxon>Hyphomicrobiales</taxon>
        <taxon>Kaistiaceae</taxon>
        <taxon>Bauldia</taxon>
    </lineage>
</organism>
<dbReference type="GO" id="GO:0050660">
    <property type="term" value="F:flavin adenine dinucleotide binding"/>
    <property type="evidence" value="ECO:0007669"/>
    <property type="project" value="InterPro"/>
</dbReference>
<dbReference type="InterPro" id="IPR013786">
    <property type="entry name" value="AcylCoA_DH/ox_N"/>
</dbReference>
<proteinExistence type="inferred from homology"/>
<dbReference type="InterPro" id="IPR052166">
    <property type="entry name" value="Diverse_Acyl-CoA_DH"/>
</dbReference>
<evidence type="ECO:0000259" key="13">
    <source>
        <dbReference type="Pfam" id="PF02771"/>
    </source>
</evidence>
<dbReference type="Pfam" id="PF02770">
    <property type="entry name" value="Acyl-CoA_dh_M"/>
    <property type="match status" value="1"/>
</dbReference>
<keyword evidence="5 10" id="KW-0560">Oxidoreductase</keyword>
<evidence type="ECO:0000313" key="16">
    <source>
        <dbReference type="Proteomes" id="UP000199071"/>
    </source>
</evidence>
<dbReference type="FunFam" id="2.40.110.10:FF:000031">
    <property type="entry name" value="Acyl-CoA dehydrogenase, putative"/>
    <property type="match status" value="1"/>
</dbReference>